<comment type="caution">
    <text evidence="5">The sequence shown here is derived from an EMBL/GenBank/DDBJ whole genome shotgun (WGS) entry which is preliminary data.</text>
</comment>
<accession>A0A1V6N1N5</accession>
<dbReference type="InterPro" id="IPR036390">
    <property type="entry name" value="WH_DNA-bd_sf"/>
</dbReference>
<dbReference type="Proteomes" id="UP000191661">
    <property type="component" value="Unassembled WGS sequence"/>
</dbReference>
<reference evidence="5 6" key="1">
    <citation type="submission" date="2014-12" db="EMBL/GenBank/DDBJ databases">
        <title>Genome sequence of Methanobrevibacter arboriphilicus DH1, DSM1125.</title>
        <authorList>
            <person name="Poehlein A."/>
            <person name="Thauer R.K."/>
            <person name="Seedorf H."/>
            <person name="Daniel R."/>
        </authorList>
    </citation>
    <scope>NUCLEOTIDE SEQUENCE [LARGE SCALE GENOMIC DNA]</scope>
    <source>
        <strain evidence="5 6">DH1</strain>
    </source>
</reference>
<feature type="domain" description="HTH marR-type" evidence="4">
    <location>
        <begin position="13"/>
        <end position="149"/>
    </location>
</feature>
<dbReference type="GO" id="GO:0003700">
    <property type="term" value="F:DNA-binding transcription factor activity"/>
    <property type="evidence" value="ECO:0007669"/>
    <property type="project" value="InterPro"/>
</dbReference>
<dbReference type="Gene3D" id="1.10.10.10">
    <property type="entry name" value="Winged helix-like DNA-binding domain superfamily/Winged helix DNA-binding domain"/>
    <property type="match status" value="1"/>
</dbReference>
<dbReference type="PROSITE" id="PS50995">
    <property type="entry name" value="HTH_MARR_2"/>
    <property type="match status" value="1"/>
</dbReference>
<evidence type="ECO:0000313" key="5">
    <source>
        <dbReference type="EMBL" id="OQD58527.1"/>
    </source>
</evidence>
<dbReference type="OrthoDB" id="10712at2157"/>
<dbReference type="PANTHER" id="PTHR42756">
    <property type="entry name" value="TRANSCRIPTIONAL REGULATOR, MARR"/>
    <property type="match status" value="1"/>
</dbReference>
<gene>
    <name evidence="5" type="ORF">MBBAR_12c00010</name>
</gene>
<organism evidence="5 6">
    <name type="scientific">Methanobrevibacter arboriphilus JCM 13429 = DSM 1125</name>
    <dbReference type="NCBI Taxonomy" id="1300164"/>
    <lineage>
        <taxon>Archaea</taxon>
        <taxon>Methanobacteriati</taxon>
        <taxon>Methanobacteriota</taxon>
        <taxon>Methanomada group</taxon>
        <taxon>Methanobacteria</taxon>
        <taxon>Methanobacteriales</taxon>
        <taxon>Methanobacteriaceae</taxon>
        <taxon>Methanobrevibacter</taxon>
    </lineage>
</organism>
<dbReference type="InterPro" id="IPR000835">
    <property type="entry name" value="HTH_MarR-typ"/>
</dbReference>
<dbReference type="SMART" id="SM00347">
    <property type="entry name" value="HTH_MARR"/>
    <property type="match status" value="1"/>
</dbReference>
<keyword evidence="6" id="KW-1185">Reference proteome</keyword>
<dbReference type="AlphaFoldDB" id="A0A1V6N1N5"/>
<sequence length="211" mass="25072">MDLDEKVDKSLMDEFLISDLVKIIHKSYKHYLMHQLAYLDVTPGQIPFILELMHEPLYQSDLTSKLLLSRAVTAKTLKKLDEKDIIERRVAKDNKRKNEVFLTNKGKVIASKIEKIEENWDNILLKNFIKEFPDLDEEGLKKILKSLAKASLNSIIEERENFDDFGDFDTFHKMYHSRGHPFKGHHFRGNMSRKDFFRKRGEFRVKRFKKQ</sequence>
<name>A0A1V6N1N5_METAZ</name>
<evidence type="ECO:0000313" key="6">
    <source>
        <dbReference type="Proteomes" id="UP000191661"/>
    </source>
</evidence>
<proteinExistence type="predicted"/>
<evidence type="ECO:0000256" key="1">
    <source>
        <dbReference type="ARBA" id="ARBA00023015"/>
    </source>
</evidence>
<dbReference type="PANTHER" id="PTHR42756:SF1">
    <property type="entry name" value="TRANSCRIPTIONAL REPRESSOR OF EMRAB OPERON"/>
    <property type="match status" value="1"/>
</dbReference>
<dbReference type="Pfam" id="PF12802">
    <property type="entry name" value="MarR_2"/>
    <property type="match status" value="1"/>
</dbReference>
<protein>
    <submittedName>
        <fullName evidence="5">Transcriptional regulator</fullName>
    </submittedName>
</protein>
<evidence type="ECO:0000259" key="4">
    <source>
        <dbReference type="PROSITE" id="PS50995"/>
    </source>
</evidence>
<keyword evidence="2" id="KW-0238">DNA-binding</keyword>
<keyword evidence="3" id="KW-0804">Transcription</keyword>
<dbReference type="InterPro" id="IPR036388">
    <property type="entry name" value="WH-like_DNA-bd_sf"/>
</dbReference>
<dbReference type="SUPFAM" id="SSF46785">
    <property type="entry name" value="Winged helix' DNA-binding domain"/>
    <property type="match status" value="1"/>
</dbReference>
<dbReference type="RefSeq" id="WP_080460512.1">
    <property type="nucleotide sequence ID" value="NZ_JXMW01000012.1"/>
</dbReference>
<evidence type="ECO:0000256" key="2">
    <source>
        <dbReference type="ARBA" id="ARBA00023125"/>
    </source>
</evidence>
<evidence type="ECO:0000256" key="3">
    <source>
        <dbReference type="ARBA" id="ARBA00023163"/>
    </source>
</evidence>
<dbReference type="GO" id="GO:0003677">
    <property type="term" value="F:DNA binding"/>
    <property type="evidence" value="ECO:0007669"/>
    <property type="project" value="UniProtKB-KW"/>
</dbReference>
<keyword evidence="1" id="KW-0805">Transcription regulation</keyword>
<dbReference type="EMBL" id="JXMW01000012">
    <property type="protein sequence ID" value="OQD58527.1"/>
    <property type="molecule type" value="Genomic_DNA"/>
</dbReference>